<reference evidence="1" key="5">
    <citation type="journal article" date="2021" name="G3 (Bethesda)">
        <title>Aegilops tauschii genome assembly Aet v5.0 features greater sequence contiguity and improved annotation.</title>
        <authorList>
            <person name="Wang L."/>
            <person name="Zhu T."/>
            <person name="Rodriguez J.C."/>
            <person name="Deal K.R."/>
            <person name="Dubcovsky J."/>
            <person name="McGuire P.E."/>
            <person name="Lux T."/>
            <person name="Spannagl M."/>
            <person name="Mayer K.F.X."/>
            <person name="Baldrich P."/>
            <person name="Meyers B.C."/>
            <person name="Huo N."/>
            <person name="Gu Y.Q."/>
            <person name="Zhou H."/>
            <person name="Devos K.M."/>
            <person name="Bennetzen J.L."/>
            <person name="Unver T."/>
            <person name="Budak H."/>
            <person name="Gulick P.J."/>
            <person name="Galiba G."/>
            <person name="Kalapos B."/>
            <person name="Nelson D.R."/>
            <person name="Li P."/>
            <person name="You F.M."/>
            <person name="Luo M.C."/>
            <person name="Dvorak J."/>
        </authorList>
    </citation>
    <scope>NUCLEOTIDE SEQUENCE [LARGE SCALE GENOMIC DNA]</scope>
    <source>
        <strain evidence="1">cv. AL8/78</strain>
    </source>
</reference>
<reference evidence="1" key="3">
    <citation type="journal article" date="2017" name="Nature">
        <title>Genome sequence of the progenitor of the wheat D genome Aegilops tauschii.</title>
        <authorList>
            <person name="Luo M.C."/>
            <person name="Gu Y.Q."/>
            <person name="Puiu D."/>
            <person name="Wang H."/>
            <person name="Twardziok S.O."/>
            <person name="Deal K.R."/>
            <person name="Huo N."/>
            <person name="Zhu T."/>
            <person name="Wang L."/>
            <person name="Wang Y."/>
            <person name="McGuire P.E."/>
            <person name="Liu S."/>
            <person name="Long H."/>
            <person name="Ramasamy R.K."/>
            <person name="Rodriguez J.C."/>
            <person name="Van S.L."/>
            <person name="Yuan L."/>
            <person name="Wang Z."/>
            <person name="Xia Z."/>
            <person name="Xiao L."/>
            <person name="Anderson O.D."/>
            <person name="Ouyang S."/>
            <person name="Liang Y."/>
            <person name="Zimin A.V."/>
            <person name="Pertea G."/>
            <person name="Qi P."/>
            <person name="Bennetzen J.L."/>
            <person name="Dai X."/>
            <person name="Dawson M.W."/>
            <person name="Muller H.G."/>
            <person name="Kugler K."/>
            <person name="Rivarola-Duarte L."/>
            <person name="Spannagl M."/>
            <person name="Mayer K.F.X."/>
            <person name="Lu F.H."/>
            <person name="Bevan M.W."/>
            <person name="Leroy P."/>
            <person name="Li P."/>
            <person name="You F.M."/>
            <person name="Sun Q."/>
            <person name="Liu Z."/>
            <person name="Lyons E."/>
            <person name="Wicker T."/>
            <person name="Salzberg S.L."/>
            <person name="Devos K.M."/>
            <person name="Dvorak J."/>
        </authorList>
    </citation>
    <scope>NUCLEOTIDE SEQUENCE [LARGE SCALE GENOMIC DNA]</scope>
    <source>
        <strain evidence="1">cv. AL8/78</strain>
    </source>
</reference>
<dbReference type="EnsemblPlants" id="AET4Gv20245600.1">
    <property type="protein sequence ID" value="AET4Gv20245600.1"/>
    <property type="gene ID" value="AET4Gv20245600"/>
</dbReference>
<dbReference type="Proteomes" id="UP000015105">
    <property type="component" value="Chromosome 4D"/>
</dbReference>
<accession>A0A453HN53</accession>
<organism evidence="1 2">
    <name type="scientific">Aegilops tauschii subsp. strangulata</name>
    <name type="common">Goatgrass</name>
    <dbReference type="NCBI Taxonomy" id="200361"/>
    <lineage>
        <taxon>Eukaryota</taxon>
        <taxon>Viridiplantae</taxon>
        <taxon>Streptophyta</taxon>
        <taxon>Embryophyta</taxon>
        <taxon>Tracheophyta</taxon>
        <taxon>Spermatophyta</taxon>
        <taxon>Magnoliopsida</taxon>
        <taxon>Liliopsida</taxon>
        <taxon>Poales</taxon>
        <taxon>Poaceae</taxon>
        <taxon>BOP clade</taxon>
        <taxon>Pooideae</taxon>
        <taxon>Triticodae</taxon>
        <taxon>Triticeae</taxon>
        <taxon>Triticinae</taxon>
        <taxon>Aegilops</taxon>
    </lineage>
</organism>
<keyword evidence="2" id="KW-1185">Reference proteome</keyword>
<proteinExistence type="predicted"/>
<evidence type="ECO:0000313" key="2">
    <source>
        <dbReference type="Proteomes" id="UP000015105"/>
    </source>
</evidence>
<reference evidence="2" key="1">
    <citation type="journal article" date="2014" name="Science">
        <title>Ancient hybridizations among the ancestral genomes of bread wheat.</title>
        <authorList>
            <consortium name="International Wheat Genome Sequencing Consortium,"/>
            <person name="Marcussen T."/>
            <person name="Sandve S.R."/>
            <person name="Heier L."/>
            <person name="Spannagl M."/>
            <person name="Pfeifer M."/>
            <person name="Jakobsen K.S."/>
            <person name="Wulff B.B."/>
            <person name="Steuernagel B."/>
            <person name="Mayer K.F."/>
            <person name="Olsen O.A."/>
        </authorList>
    </citation>
    <scope>NUCLEOTIDE SEQUENCE [LARGE SCALE GENOMIC DNA]</scope>
    <source>
        <strain evidence="2">cv. AL8/78</strain>
    </source>
</reference>
<sequence length="209" mass="22574">RPQRTCMVAASTTHSGMAAWRCCAAVEAAAVQGNKPWRRAGRDRCVLWVCTGRVGRVGCARDVRDALMRSGAWGARGTCGAPGTPGVCRWRRRSSAYVGGVVMEHGATGVSALGQVRGGATGVDAPGRVRRLGHVRDDDNDKSCNNNGRQRASVKIKEEIVRDNLGMKDRRVAWRMVRPSMGEAAGSWAVCWLHAWLLAACMCASRVVR</sequence>
<name>A0A453HN53_AEGTS</name>
<reference evidence="2" key="2">
    <citation type="journal article" date="2017" name="Nat. Plants">
        <title>The Aegilops tauschii genome reveals multiple impacts of transposons.</title>
        <authorList>
            <person name="Zhao G."/>
            <person name="Zou C."/>
            <person name="Li K."/>
            <person name="Wang K."/>
            <person name="Li T."/>
            <person name="Gao L."/>
            <person name="Zhang X."/>
            <person name="Wang H."/>
            <person name="Yang Z."/>
            <person name="Liu X."/>
            <person name="Jiang W."/>
            <person name="Mao L."/>
            <person name="Kong X."/>
            <person name="Jiao Y."/>
            <person name="Jia J."/>
        </authorList>
    </citation>
    <scope>NUCLEOTIDE SEQUENCE [LARGE SCALE GENOMIC DNA]</scope>
    <source>
        <strain evidence="2">cv. AL8/78</strain>
    </source>
</reference>
<dbReference type="Gramene" id="AET4Gv20245600.1">
    <property type="protein sequence ID" value="AET4Gv20245600.1"/>
    <property type="gene ID" value="AET4Gv20245600"/>
</dbReference>
<protein>
    <submittedName>
        <fullName evidence="1">Uncharacterized protein</fullName>
    </submittedName>
</protein>
<evidence type="ECO:0000313" key="1">
    <source>
        <dbReference type="EnsemblPlants" id="AET4Gv20245600.1"/>
    </source>
</evidence>
<reference evidence="1" key="4">
    <citation type="submission" date="2019-03" db="UniProtKB">
        <authorList>
            <consortium name="EnsemblPlants"/>
        </authorList>
    </citation>
    <scope>IDENTIFICATION</scope>
</reference>
<dbReference type="AlphaFoldDB" id="A0A453HN53"/>